<dbReference type="EMBL" id="LAZR01005377">
    <property type="protein sequence ID" value="KKN00421.1"/>
    <property type="molecule type" value="Genomic_DNA"/>
</dbReference>
<dbReference type="AlphaFoldDB" id="A0A0F9PHC0"/>
<dbReference type="Gene3D" id="3.40.50.720">
    <property type="entry name" value="NAD(P)-binding Rossmann-like Domain"/>
    <property type="match status" value="1"/>
</dbReference>
<dbReference type="SUPFAM" id="SSF51735">
    <property type="entry name" value="NAD(P)-binding Rossmann-fold domains"/>
    <property type="match status" value="1"/>
</dbReference>
<organism evidence="3">
    <name type="scientific">marine sediment metagenome</name>
    <dbReference type="NCBI Taxonomy" id="412755"/>
    <lineage>
        <taxon>unclassified sequences</taxon>
        <taxon>metagenomes</taxon>
        <taxon>ecological metagenomes</taxon>
    </lineage>
</organism>
<gene>
    <name evidence="3" type="ORF">LCGC14_1137940</name>
</gene>
<sequence>MKTIFVIGSDGYIGHALALRLLHEGHRVIGADDFRRRSAVREMGSFSAVDIQSPKDRLGVFGDNFKFHDITMEEGYGVLCYILDKYKPTSVVNLAQQPSAPYSHKSVQHAVKTVVDNSAGTLNLLWAIKESCPNTHLIQIGSMGEYDPTANVRIPEGIFDFGSGSAIYPRRPGSWYHASKVASTYYIDCACRWWGLKATDIMQGIVYGGWTPEIEETKSYTRLDSDEAFGTVVHRFVVQTLLGHPMTIYGKGLHKRGFLSINDSIQCLMLAIENPPKDENYRTWNQLDTSYSINDISDIVIKIAGQYDINVEKKYIKSPRAEAVNDHYYRPVVNKLKELGFKPTRNLEDEIRFLFNILIDNKDRIKELCNVVMPKITWK</sequence>
<accession>A0A0F9PHC0</accession>
<feature type="domain" description="NAD-dependent epimerase/dehydratase" evidence="2">
    <location>
        <begin position="4"/>
        <end position="285"/>
    </location>
</feature>
<comment type="caution">
    <text evidence="3">The sequence shown here is derived from an EMBL/GenBank/DDBJ whole genome shotgun (WGS) entry which is preliminary data.</text>
</comment>
<dbReference type="InterPro" id="IPR036291">
    <property type="entry name" value="NAD(P)-bd_dom_sf"/>
</dbReference>
<name>A0A0F9PHC0_9ZZZZ</name>
<dbReference type="PANTHER" id="PTHR43000">
    <property type="entry name" value="DTDP-D-GLUCOSE 4,6-DEHYDRATASE-RELATED"/>
    <property type="match status" value="1"/>
</dbReference>
<evidence type="ECO:0000313" key="3">
    <source>
        <dbReference type="EMBL" id="KKN00421.1"/>
    </source>
</evidence>
<comment type="similarity">
    <text evidence="1">Belongs to the NAD(P)-dependent epimerase/dehydratase family.</text>
</comment>
<proteinExistence type="inferred from homology"/>
<dbReference type="Pfam" id="PF01370">
    <property type="entry name" value="Epimerase"/>
    <property type="match status" value="1"/>
</dbReference>
<protein>
    <recommendedName>
        <fullName evidence="2">NAD-dependent epimerase/dehydratase domain-containing protein</fullName>
    </recommendedName>
</protein>
<reference evidence="3" key="1">
    <citation type="journal article" date="2015" name="Nature">
        <title>Complex archaea that bridge the gap between prokaryotes and eukaryotes.</title>
        <authorList>
            <person name="Spang A."/>
            <person name="Saw J.H."/>
            <person name="Jorgensen S.L."/>
            <person name="Zaremba-Niedzwiedzka K."/>
            <person name="Martijn J."/>
            <person name="Lind A.E."/>
            <person name="van Eijk R."/>
            <person name="Schleper C."/>
            <person name="Guy L."/>
            <person name="Ettema T.J."/>
        </authorList>
    </citation>
    <scope>NUCLEOTIDE SEQUENCE</scope>
</reference>
<evidence type="ECO:0000256" key="1">
    <source>
        <dbReference type="ARBA" id="ARBA00007637"/>
    </source>
</evidence>
<dbReference type="Gene3D" id="3.90.25.10">
    <property type="entry name" value="UDP-galactose 4-epimerase, domain 1"/>
    <property type="match status" value="1"/>
</dbReference>
<dbReference type="InterPro" id="IPR001509">
    <property type="entry name" value="Epimerase_deHydtase"/>
</dbReference>
<evidence type="ECO:0000259" key="2">
    <source>
        <dbReference type="Pfam" id="PF01370"/>
    </source>
</evidence>